<name>A0A8J3GAR8_9BACT</name>
<dbReference type="RefSeq" id="WP_189567856.1">
    <property type="nucleotide sequence ID" value="NZ_BMXF01000006.1"/>
</dbReference>
<evidence type="ECO:0000313" key="3">
    <source>
        <dbReference type="Proteomes" id="UP000598271"/>
    </source>
</evidence>
<protein>
    <recommendedName>
        <fullName evidence="4">Lipoprotein</fullName>
    </recommendedName>
</protein>
<reference evidence="2 3" key="1">
    <citation type="journal article" date="2014" name="Int. J. Syst. Evol. Microbiol.">
        <title>Complete genome sequence of Corynebacterium casei LMG S-19264T (=DSM 44701T), isolated from a smear-ripened cheese.</title>
        <authorList>
            <consortium name="US DOE Joint Genome Institute (JGI-PGF)"/>
            <person name="Walter F."/>
            <person name="Albersmeier A."/>
            <person name="Kalinowski J."/>
            <person name="Ruckert C."/>
        </authorList>
    </citation>
    <scope>NUCLEOTIDE SEQUENCE [LARGE SCALE GENOMIC DNA]</scope>
    <source>
        <strain evidence="2 3">KCTC 12866</strain>
    </source>
</reference>
<keyword evidence="3" id="KW-1185">Reference proteome</keyword>
<feature type="signal peptide" evidence="1">
    <location>
        <begin position="1"/>
        <end position="20"/>
    </location>
</feature>
<proteinExistence type="predicted"/>
<comment type="caution">
    <text evidence="2">The sequence shown here is derived from an EMBL/GenBank/DDBJ whole genome shotgun (WGS) entry which is preliminary data.</text>
</comment>
<dbReference type="Proteomes" id="UP000598271">
    <property type="component" value="Unassembled WGS sequence"/>
</dbReference>
<feature type="chain" id="PRO_5035308908" description="Lipoprotein" evidence="1">
    <location>
        <begin position="21"/>
        <end position="188"/>
    </location>
</feature>
<evidence type="ECO:0000313" key="2">
    <source>
        <dbReference type="EMBL" id="GHB85196.1"/>
    </source>
</evidence>
<gene>
    <name evidence="2" type="ORF">GCM10007390_45640</name>
</gene>
<organism evidence="2 3">
    <name type="scientific">Persicitalea jodogahamensis</name>
    <dbReference type="NCBI Taxonomy" id="402147"/>
    <lineage>
        <taxon>Bacteria</taxon>
        <taxon>Pseudomonadati</taxon>
        <taxon>Bacteroidota</taxon>
        <taxon>Cytophagia</taxon>
        <taxon>Cytophagales</taxon>
        <taxon>Spirosomataceae</taxon>
        <taxon>Persicitalea</taxon>
    </lineage>
</organism>
<dbReference type="AlphaFoldDB" id="A0A8J3GAR8"/>
<evidence type="ECO:0008006" key="4">
    <source>
        <dbReference type="Google" id="ProtNLM"/>
    </source>
</evidence>
<evidence type="ECO:0000256" key="1">
    <source>
        <dbReference type="SAM" id="SignalP"/>
    </source>
</evidence>
<accession>A0A8J3GAR8</accession>
<sequence>MKSKLLITLMSALLFSQCSVDRGFVPKVDEQTRIEYLTKLVPHITGTFDMRKVQIKRQNITPLAEFKLDRDTTLTDFATLTLALAPVQYGSEPKQYEGEVRYKAKKYPVRFDLITGPWLYNQKGKGSKAYFLVQYNYPVGTSHLVEDEERFLEQIGLVSGNFSLETMSGPMIWKGSERAIEQIDFVRR</sequence>
<keyword evidence="1" id="KW-0732">Signal</keyword>
<dbReference type="EMBL" id="BMXF01000006">
    <property type="protein sequence ID" value="GHB85196.1"/>
    <property type="molecule type" value="Genomic_DNA"/>
</dbReference>